<evidence type="ECO:0000313" key="2">
    <source>
        <dbReference type="Proteomes" id="UP000073492"/>
    </source>
</evidence>
<keyword evidence="2" id="KW-1185">Reference proteome</keyword>
<proteinExistence type="predicted"/>
<gene>
    <name evidence="1" type="ORF">AC579_1911</name>
</gene>
<protein>
    <submittedName>
        <fullName evidence="1">Uncharacterized protein</fullName>
    </submittedName>
</protein>
<reference evidence="1 2" key="1">
    <citation type="submission" date="2015-07" db="EMBL/GenBank/DDBJ databases">
        <title>Comparative genomics of the Sigatoka disease complex on banana suggests a link between parallel evolutionary changes in Pseudocercospora fijiensis and Pseudocercospora eumusae and increased virulence on the banana host.</title>
        <authorList>
            <person name="Chang T.-C."/>
            <person name="Salvucci A."/>
            <person name="Crous P.W."/>
            <person name="Stergiopoulos I."/>
        </authorList>
    </citation>
    <scope>NUCLEOTIDE SEQUENCE [LARGE SCALE GENOMIC DNA]</scope>
    <source>
        <strain evidence="1 2">CBS 116634</strain>
    </source>
</reference>
<evidence type="ECO:0000313" key="1">
    <source>
        <dbReference type="EMBL" id="KXT01200.1"/>
    </source>
</evidence>
<accession>A0A139HFH5</accession>
<name>A0A139HFH5_9PEZI</name>
<sequence length="102" mass="11505">MAASAERSTFSNFDLLSPQRLRSTERAMRGIHKHHFLTDSDRPEDSWSWTEAQQYSHDYSIAHRVPPSDSCRTGLVIAVVNRAIRSSSNRMTLRLSKAASTG</sequence>
<comment type="caution">
    <text evidence="1">The sequence shown here is derived from an EMBL/GenBank/DDBJ whole genome shotgun (WGS) entry which is preliminary data.</text>
</comment>
<dbReference type="Proteomes" id="UP000073492">
    <property type="component" value="Unassembled WGS sequence"/>
</dbReference>
<dbReference type="AlphaFoldDB" id="A0A139HFH5"/>
<dbReference type="EMBL" id="LFZO01000662">
    <property type="protein sequence ID" value="KXT01200.1"/>
    <property type="molecule type" value="Genomic_DNA"/>
</dbReference>
<organism evidence="1 2">
    <name type="scientific">Pseudocercospora musae</name>
    <dbReference type="NCBI Taxonomy" id="113226"/>
    <lineage>
        <taxon>Eukaryota</taxon>
        <taxon>Fungi</taxon>
        <taxon>Dikarya</taxon>
        <taxon>Ascomycota</taxon>
        <taxon>Pezizomycotina</taxon>
        <taxon>Dothideomycetes</taxon>
        <taxon>Dothideomycetidae</taxon>
        <taxon>Mycosphaerellales</taxon>
        <taxon>Mycosphaerellaceae</taxon>
        <taxon>Pseudocercospora</taxon>
    </lineage>
</organism>